<evidence type="ECO:0000256" key="1">
    <source>
        <dbReference type="ARBA" id="ARBA00022603"/>
    </source>
</evidence>
<dbReference type="SUPFAM" id="SSF82199">
    <property type="entry name" value="SET domain"/>
    <property type="match status" value="1"/>
</dbReference>
<dbReference type="PANTHER" id="PTHR13271">
    <property type="entry name" value="UNCHARACTERIZED PUTATIVE METHYLTRANSFERASE"/>
    <property type="match status" value="1"/>
</dbReference>
<dbReference type="PANTHER" id="PTHR13271:SF47">
    <property type="entry name" value="ACTIN-HISTIDINE N-METHYLTRANSFERASE"/>
    <property type="match status" value="1"/>
</dbReference>
<dbReference type="GO" id="GO:0016279">
    <property type="term" value="F:protein-lysine N-methyltransferase activity"/>
    <property type="evidence" value="ECO:0007669"/>
    <property type="project" value="InterPro"/>
</dbReference>
<dbReference type="Proteomes" id="UP000629468">
    <property type="component" value="Unassembled WGS sequence"/>
</dbReference>
<keyword evidence="1" id="KW-0489">Methyltransferase</keyword>
<dbReference type="Gene3D" id="3.90.1410.10">
    <property type="entry name" value="set domain protein methyltransferase, domain 1"/>
    <property type="match status" value="1"/>
</dbReference>
<name>A0A8H7F6S1_AGABI</name>
<organism evidence="5 6">
    <name type="scientific">Agaricus bisporus var. burnettii</name>
    <dbReference type="NCBI Taxonomy" id="192524"/>
    <lineage>
        <taxon>Eukaryota</taxon>
        <taxon>Fungi</taxon>
        <taxon>Dikarya</taxon>
        <taxon>Basidiomycota</taxon>
        <taxon>Agaricomycotina</taxon>
        <taxon>Agaricomycetes</taxon>
        <taxon>Agaricomycetidae</taxon>
        <taxon>Agaricales</taxon>
        <taxon>Agaricineae</taxon>
        <taxon>Agaricaceae</taxon>
        <taxon>Agaricus</taxon>
    </lineage>
</organism>
<evidence type="ECO:0000256" key="3">
    <source>
        <dbReference type="ARBA" id="ARBA00022691"/>
    </source>
</evidence>
<proteinExistence type="predicted"/>
<dbReference type="InterPro" id="IPR050600">
    <property type="entry name" value="SETD3_SETD6_MTase"/>
</dbReference>
<evidence type="ECO:0000313" key="6">
    <source>
        <dbReference type="Proteomes" id="UP000629468"/>
    </source>
</evidence>
<feature type="domain" description="SET" evidence="4">
    <location>
        <begin position="24"/>
        <end position="280"/>
    </location>
</feature>
<sequence length="471" mass="53692">MANVHPRWSLLLEWLSDQGMNTDEILVEARTSPGTGYGLFALKDIPPSTPLFTIPAKAMMNIRTLVGLYPKTRPNLTAFQIMSMHLFLFRPPAPKVDSKDTAFGPYISILPSDFETHPLSWLIKSRSSGEKCDLLEYLPKDALDSLRSVSMRFSKDWERVSHYLRDNPALLAIVKAQGRELLDLDSVAAELDFLWGWLNVNTRSIYHRLCEKRSDPDNMTMCPILDFANHSNQPEHTYPQLSHAEVWDQAPSKSMGDDFVLLSPKERTSSAREEVFLRYGPHPNRTLFVEYGFVRGTGSNTLENNSLDCEADLLWHISALFAKRGIVGKWMEELLRTEGYWGDWTIHSAPEPAHPSFRLVTALRLYHSVSLEAITPPEDETEVRAWQGTITGSQDMVSIKNEIAWRETLGVLCSAIENESSTYLNKVEEVGETWPKDSSVVCMRWSLSMLWREQQHVAQCVRKSLERGEDF</sequence>
<dbReference type="InterPro" id="IPR044429">
    <property type="entry name" value="SETD4_SET"/>
</dbReference>
<keyword evidence="2" id="KW-0808">Transferase</keyword>
<keyword evidence="3" id="KW-0949">S-adenosyl-L-methionine</keyword>
<dbReference type="PROSITE" id="PS50280">
    <property type="entry name" value="SET"/>
    <property type="match status" value="1"/>
</dbReference>
<evidence type="ECO:0000256" key="2">
    <source>
        <dbReference type="ARBA" id="ARBA00022679"/>
    </source>
</evidence>
<dbReference type="GO" id="GO:0032259">
    <property type="term" value="P:methylation"/>
    <property type="evidence" value="ECO:0007669"/>
    <property type="project" value="UniProtKB-KW"/>
</dbReference>
<dbReference type="InterPro" id="IPR001214">
    <property type="entry name" value="SET_dom"/>
</dbReference>
<comment type="caution">
    <text evidence="5">The sequence shown here is derived from an EMBL/GenBank/DDBJ whole genome shotgun (WGS) entry which is preliminary data.</text>
</comment>
<evidence type="ECO:0000313" key="5">
    <source>
        <dbReference type="EMBL" id="KAF7778740.1"/>
    </source>
</evidence>
<accession>A0A8H7F6S1</accession>
<dbReference type="EMBL" id="JABXXO010000004">
    <property type="protein sequence ID" value="KAF7778740.1"/>
    <property type="molecule type" value="Genomic_DNA"/>
</dbReference>
<dbReference type="CDD" id="cd19177">
    <property type="entry name" value="SET_SETD4"/>
    <property type="match status" value="1"/>
</dbReference>
<dbReference type="AlphaFoldDB" id="A0A8H7F6S1"/>
<reference evidence="5 6" key="1">
    <citation type="journal article" name="Sci. Rep.">
        <title>Telomere-to-telomere assembled and centromere annotated genomes of the two main subspecies of the button mushroom Agaricus bisporus reveal especially polymorphic chromosome ends.</title>
        <authorList>
            <person name="Sonnenberg A.S.M."/>
            <person name="Sedaghat-Telgerd N."/>
            <person name="Lavrijssen B."/>
            <person name="Ohm R.A."/>
            <person name="Hendrickx P.M."/>
            <person name="Scholtmeijer K."/>
            <person name="Baars J.J.P."/>
            <person name="van Peer A."/>
        </authorList>
    </citation>
    <scope>NUCLEOTIDE SEQUENCE [LARGE SCALE GENOMIC DNA]</scope>
    <source>
        <strain evidence="5 6">H119_p4</strain>
    </source>
</reference>
<evidence type="ECO:0000259" key="4">
    <source>
        <dbReference type="PROSITE" id="PS50280"/>
    </source>
</evidence>
<gene>
    <name evidence="5" type="ORF">Agabi119p4_3085</name>
</gene>
<dbReference type="InterPro" id="IPR046341">
    <property type="entry name" value="SET_dom_sf"/>
</dbReference>
<protein>
    <recommendedName>
        <fullName evidence="4">SET domain-containing protein</fullName>
    </recommendedName>
</protein>